<evidence type="ECO:0000313" key="2">
    <source>
        <dbReference type="EMBL" id="KAA3438107.1"/>
    </source>
</evidence>
<accession>A0A5B6TCB3</accession>
<organism evidence="2 3">
    <name type="scientific">Rufibacter hautae</name>
    <dbReference type="NCBI Taxonomy" id="2595005"/>
    <lineage>
        <taxon>Bacteria</taxon>
        <taxon>Pseudomonadati</taxon>
        <taxon>Bacteroidota</taxon>
        <taxon>Cytophagia</taxon>
        <taxon>Cytophagales</taxon>
        <taxon>Hymenobacteraceae</taxon>
        <taxon>Rufibacter</taxon>
    </lineage>
</organism>
<evidence type="ECO:0000256" key="1">
    <source>
        <dbReference type="SAM" id="SignalP"/>
    </source>
</evidence>
<dbReference type="AlphaFoldDB" id="A0A5B6TCB3"/>
<sequence length="238" mass="27242">MKRILLFVVLLTSLLSSCGDNEITRDLDRMGYQYYPLEVGRFWVFNVTENEYSRNQITKTTTFQTRELIKDITTDQTGREWFRVEVSRRNSPDGSWTVNGVKLISLSSSDLRILENNQTTVHMVFPVKEGYSFVSNAFKNEDHEDPVYFTYTNLGKAFLENSQTYENTLTLVQAESKTFIELEKRNEVLALGVGPVSRTNKDYTYCEDSSGATCPYGEDYIITGSDRVETLESSGKVD</sequence>
<keyword evidence="3" id="KW-1185">Reference proteome</keyword>
<dbReference type="OrthoDB" id="1467525at2"/>
<proteinExistence type="predicted"/>
<dbReference type="RefSeq" id="WP_149091167.1">
    <property type="nucleotide sequence ID" value="NZ_VKKY01000002.1"/>
</dbReference>
<feature type="signal peptide" evidence="1">
    <location>
        <begin position="1"/>
        <end position="18"/>
    </location>
</feature>
<gene>
    <name evidence="2" type="ORF">FOA19_12620</name>
</gene>
<dbReference type="EMBL" id="VKKY01000002">
    <property type="protein sequence ID" value="KAA3438107.1"/>
    <property type="molecule type" value="Genomic_DNA"/>
</dbReference>
<evidence type="ECO:0000313" key="3">
    <source>
        <dbReference type="Proteomes" id="UP000324133"/>
    </source>
</evidence>
<protein>
    <recommendedName>
        <fullName evidence="4">Lipoprotein</fullName>
    </recommendedName>
</protein>
<feature type="chain" id="PRO_5022805177" description="Lipoprotein" evidence="1">
    <location>
        <begin position="19"/>
        <end position="238"/>
    </location>
</feature>
<reference evidence="2 3" key="1">
    <citation type="submission" date="2019-07" db="EMBL/GenBank/DDBJ databases">
        <title>Rufibacter sp. nov., isolated from lake sediment.</title>
        <authorList>
            <person name="Qu J.-H."/>
        </authorList>
    </citation>
    <scope>NUCLEOTIDE SEQUENCE [LARGE SCALE GENOMIC DNA]</scope>
    <source>
        <strain evidence="2 3">NBS58-1</strain>
    </source>
</reference>
<comment type="caution">
    <text evidence="2">The sequence shown here is derived from an EMBL/GenBank/DDBJ whole genome shotgun (WGS) entry which is preliminary data.</text>
</comment>
<keyword evidence="1" id="KW-0732">Signal</keyword>
<dbReference type="PROSITE" id="PS51257">
    <property type="entry name" value="PROKAR_LIPOPROTEIN"/>
    <property type="match status" value="1"/>
</dbReference>
<name>A0A5B6TCB3_9BACT</name>
<evidence type="ECO:0008006" key="4">
    <source>
        <dbReference type="Google" id="ProtNLM"/>
    </source>
</evidence>
<dbReference type="Proteomes" id="UP000324133">
    <property type="component" value="Unassembled WGS sequence"/>
</dbReference>